<organism evidence="1 2">
    <name type="scientific">Dreissena polymorpha</name>
    <name type="common">Zebra mussel</name>
    <name type="synonym">Mytilus polymorpha</name>
    <dbReference type="NCBI Taxonomy" id="45954"/>
    <lineage>
        <taxon>Eukaryota</taxon>
        <taxon>Metazoa</taxon>
        <taxon>Spiralia</taxon>
        <taxon>Lophotrochozoa</taxon>
        <taxon>Mollusca</taxon>
        <taxon>Bivalvia</taxon>
        <taxon>Autobranchia</taxon>
        <taxon>Heteroconchia</taxon>
        <taxon>Euheterodonta</taxon>
        <taxon>Imparidentia</taxon>
        <taxon>Neoheterodontei</taxon>
        <taxon>Myida</taxon>
        <taxon>Dreissenoidea</taxon>
        <taxon>Dreissenidae</taxon>
        <taxon>Dreissena</taxon>
    </lineage>
</organism>
<keyword evidence="2" id="KW-1185">Reference proteome</keyword>
<protein>
    <submittedName>
        <fullName evidence="1">Uncharacterized protein</fullName>
    </submittedName>
</protein>
<evidence type="ECO:0000313" key="1">
    <source>
        <dbReference type="EMBL" id="KAH3888448.1"/>
    </source>
</evidence>
<proteinExistence type="predicted"/>
<accession>A0A9D4S2V4</accession>
<dbReference type="EMBL" id="JAIWYP010000001">
    <property type="protein sequence ID" value="KAH3888448.1"/>
    <property type="molecule type" value="Genomic_DNA"/>
</dbReference>
<reference evidence="1" key="2">
    <citation type="submission" date="2020-11" db="EMBL/GenBank/DDBJ databases">
        <authorList>
            <person name="McCartney M.A."/>
            <person name="Auch B."/>
            <person name="Kono T."/>
            <person name="Mallez S."/>
            <person name="Becker A."/>
            <person name="Gohl D.M."/>
            <person name="Silverstein K.A.T."/>
            <person name="Koren S."/>
            <person name="Bechman K.B."/>
            <person name="Herman A."/>
            <person name="Abrahante J.E."/>
            <person name="Garbe J."/>
        </authorList>
    </citation>
    <scope>NUCLEOTIDE SEQUENCE</scope>
    <source>
        <strain evidence="1">Duluth1</strain>
        <tissue evidence="1">Whole animal</tissue>
    </source>
</reference>
<sequence length="182" mass="20825">MKKQWIFHRHGSHRNECPALVTPHILRIQLGPAHRPLNLKTGRGLTRATTADRIKTASGPHKITAIYPSRRCPEEDCDTRAVSSPEDVLCQTPSRRCPEVERCQTPSRLCPEVERNDDVYVTGRIPVRTVPRIPPYNEHWRNANASKWRRLAKSCNETQKLSCLLIYSNLVHEFDGLKKCGL</sequence>
<dbReference type="Proteomes" id="UP000828390">
    <property type="component" value="Unassembled WGS sequence"/>
</dbReference>
<reference evidence="1" key="1">
    <citation type="journal article" date="2019" name="bioRxiv">
        <title>The Genome of the Zebra Mussel, Dreissena polymorpha: A Resource for Invasive Species Research.</title>
        <authorList>
            <person name="McCartney M.A."/>
            <person name="Auch B."/>
            <person name="Kono T."/>
            <person name="Mallez S."/>
            <person name="Zhang Y."/>
            <person name="Obille A."/>
            <person name="Becker A."/>
            <person name="Abrahante J.E."/>
            <person name="Garbe J."/>
            <person name="Badalamenti J.P."/>
            <person name="Herman A."/>
            <person name="Mangelson H."/>
            <person name="Liachko I."/>
            <person name="Sullivan S."/>
            <person name="Sone E.D."/>
            <person name="Koren S."/>
            <person name="Silverstein K.A.T."/>
            <person name="Beckman K.B."/>
            <person name="Gohl D.M."/>
        </authorList>
    </citation>
    <scope>NUCLEOTIDE SEQUENCE</scope>
    <source>
        <strain evidence="1">Duluth1</strain>
        <tissue evidence="1">Whole animal</tissue>
    </source>
</reference>
<gene>
    <name evidence="1" type="ORF">DPMN_012483</name>
</gene>
<dbReference type="AlphaFoldDB" id="A0A9D4S2V4"/>
<comment type="caution">
    <text evidence="1">The sequence shown here is derived from an EMBL/GenBank/DDBJ whole genome shotgun (WGS) entry which is preliminary data.</text>
</comment>
<name>A0A9D4S2V4_DREPO</name>
<evidence type="ECO:0000313" key="2">
    <source>
        <dbReference type="Proteomes" id="UP000828390"/>
    </source>
</evidence>